<evidence type="ECO:0000256" key="1">
    <source>
        <dbReference type="ARBA" id="ARBA00022741"/>
    </source>
</evidence>
<feature type="domain" description="SF3 helicase" evidence="4">
    <location>
        <begin position="276"/>
        <end position="432"/>
    </location>
</feature>
<keyword evidence="3" id="KW-0067">ATP-binding</keyword>
<dbReference type="Pfam" id="PF19263">
    <property type="entry name" value="DUF5906"/>
    <property type="match status" value="1"/>
</dbReference>
<proteinExistence type="predicted"/>
<dbReference type="Proteomes" id="UP000095649">
    <property type="component" value="Unassembled WGS sequence"/>
</dbReference>
<dbReference type="Pfam" id="PF08706">
    <property type="entry name" value="D5_N"/>
    <property type="match status" value="1"/>
</dbReference>
<name>A0A173S712_9FIRM</name>
<dbReference type="RefSeq" id="WP_055185464.1">
    <property type="nucleotide sequence ID" value="NZ_CYXN01000004.1"/>
</dbReference>
<dbReference type="NCBIfam" id="TIGR01613">
    <property type="entry name" value="primase_Cterm"/>
    <property type="match status" value="1"/>
</dbReference>
<sequence>MNKAEFKEKRKKLLEQRVRPTEGTEAVSAWDYDFNDSNEVLQSGEVELLENMTSIVPEDRPKTGEIFKEKRNKTRHKLDAPILSEQLSDYPGSLNARDAVPPMVLMMDDVPDDVQKSTLSDPVSLPTPELAVKKVSKDQSLVDLTREVKKHVHIISYGNTLYYYNNYYYTQLDAKQLIKLYRKYVDYELNNESSLHGYKDLYECFLTDPQIECSESENGPIYAPLKNGVFELVECKLHPHSPDQVTFTYIKAKYAPKAECPIFEGYLHRVTGGDPQLMERFWMVIGYLLIYPARGKFFIFMKGVGNSGKSVLGSFIRSLYPKESISSIRLKNLTNQFGMASLATSVINFDMDMSSSKIDDEAASRLKQITGGDSMNIPRKYRDDALLERRIKFVFSSNHPLIIDGEDEALIKRIVYLPFNYAIPDNQQDPDLGDKIWAERDAIVTKALYYARKLVQRNYIFPEIPYVDSAKYSPVKRFVQEICDTSNINAEVALSDLYEAYLDFCKEKNIGACTDSDLRRTLIAMGFEHGRSRCSGEGMIAHEHPMSAFRGIRLRP</sequence>
<dbReference type="InterPro" id="IPR027417">
    <property type="entry name" value="P-loop_NTPase"/>
</dbReference>
<evidence type="ECO:0000256" key="2">
    <source>
        <dbReference type="ARBA" id="ARBA00022801"/>
    </source>
</evidence>
<dbReference type="InterPro" id="IPR006500">
    <property type="entry name" value="Helicase_put_C_phage/plasmid"/>
</dbReference>
<gene>
    <name evidence="5" type="ORF">ERS852582_00842</name>
</gene>
<dbReference type="PROSITE" id="PS51206">
    <property type="entry name" value="SF3_HELICASE_1"/>
    <property type="match status" value="1"/>
</dbReference>
<dbReference type="AlphaFoldDB" id="A0A173S712"/>
<dbReference type="InterPro" id="IPR014015">
    <property type="entry name" value="Helicase_SF3_DNA-vir"/>
</dbReference>
<dbReference type="GO" id="GO:0005524">
    <property type="term" value="F:ATP binding"/>
    <property type="evidence" value="ECO:0007669"/>
    <property type="project" value="UniProtKB-KW"/>
</dbReference>
<reference evidence="5 6" key="1">
    <citation type="submission" date="2015-09" db="EMBL/GenBank/DDBJ databases">
        <authorList>
            <consortium name="Pathogen Informatics"/>
        </authorList>
    </citation>
    <scope>NUCLEOTIDE SEQUENCE [LARGE SCALE GENOMIC DNA]</scope>
    <source>
        <strain evidence="5 6">2789STDY5834970</strain>
    </source>
</reference>
<dbReference type="InterPro" id="IPR045455">
    <property type="entry name" value="NrS-1_pol-like_helicase"/>
</dbReference>
<organism evidence="5 6">
    <name type="scientific">Faecalibacterium prausnitzii</name>
    <dbReference type="NCBI Taxonomy" id="853"/>
    <lineage>
        <taxon>Bacteria</taxon>
        <taxon>Bacillati</taxon>
        <taxon>Bacillota</taxon>
        <taxon>Clostridia</taxon>
        <taxon>Eubacteriales</taxon>
        <taxon>Oscillospiraceae</taxon>
        <taxon>Faecalibacterium</taxon>
    </lineage>
</organism>
<accession>A0A173S712</accession>
<dbReference type="SUPFAM" id="SSF52540">
    <property type="entry name" value="P-loop containing nucleoside triphosphate hydrolases"/>
    <property type="match status" value="1"/>
</dbReference>
<dbReference type="EMBL" id="CYXN01000004">
    <property type="protein sequence ID" value="CUM85529.1"/>
    <property type="molecule type" value="Genomic_DNA"/>
</dbReference>
<protein>
    <submittedName>
        <fullName evidence="5">Phage/plasmid primase, P4 family, C-terminal domain</fullName>
    </submittedName>
</protein>
<dbReference type="PANTHER" id="PTHR35372:SF2">
    <property type="entry name" value="SF3 HELICASE DOMAIN-CONTAINING PROTEIN"/>
    <property type="match status" value="1"/>
</dbReference>
<dbReference type="InterPro" id="IPR051620">
    <property type="entry name" value="ORF904-like_C"/>
</dbReference>
<dbReference type="InterPro" id="IPR014818">
    <property type="entry name" value="Phage/plasmid_primase_P4_C"/>
</dbReference>
<keyword evidence="2" id="KW-0378">Hydrolase</keyword>
<dbReference type="Gene3D" id="3.40.50.300">
    <property type="entry name" value="P-loop containing nucleotide triphosphate hydrolases"/>
    <property type="match status" value="1"/>
</dbReference>
<evidence type="ECO:0000313" key="6">
    <source>
        <dbReference type="Proteomes" id="UP000095649"/>
    </source>
</evidence>
<dbReference type="PANTHER" id="PTHR35372">
    <property type="entry name" value="ATP BINDING PROTEIN-RELATED"/>
    <property type="match status" value="1"/>
</dbReference>
<keyword evidence="1" id="KW-0547">Nucleotide-binding</keyword>
<dbReference type="GO" id="GO:0016787">
    <property type="term" value="F:hydrolase activity"/>
    <property type="evidence" value="ECO:0007669"/>
    <property type="project" value="UniProtKB-KW"/>
</dbReference>
<evidence type="ECO:0000256" key="3">
    <source>
        <dbReference type="ARBA" id="ARBA00022840"/>
    </source>
</evidence>
<evidence type="ECO:0000313" key="5">
    <source>
        <dbReference type="EMBL" id="CUM85529.1"/>
    </source>
</evidence>
<evidence type="ECO:0000259" key="4">
    <source>
        <dbReference type="PROSITE" id="PS51206"/>
    </source>
</evidence>
<dbReference type="OrthoDB" id="9763644at2"/>